<evidence type="ECO:0000256" key="1">
    <source>
        <dbReference type="SAM" id="Phobius"/>
    </source>
</evidence>
<dbReference type="GO" id="GO:0016787">
    <property type="term" value="F:hydrolase activity"/>
    <property type="evidence" value="ECO:0007669"/>
    <property type="project" value="UniProtKB-KW"/>
</dbReference>
<keyword evidence="1" id="KW-0472">Membrane</keyword>
<comment type="caution">
    <text evidence="2">The sequence shown here is derived from an EMBL/GenBank/DDBJ whole genome shotgun (WGS) entry which is preliminary data.</text>
</comment>
<feature type="transmembrane region" description="Helical" evidence="1">
    <location>
        <begin position="61"/>
        <end position="85"/>
    </location>
</feature>
<keyword evidence="1" id="KW-0812">Transmembrane</keyword>
<accession>A0A2G9HM10</accession>
<dbReference type="AlphaFoldDB" id="A0A2G9HM10"/>
<reference evidence="3" key="1">
    <citation type="journal article" date="2018" name="Gigascience">
        <title>Genome assembly of the Pink Ipe (Handroanthus impetiginosus, Bignoniaceae), a highly valued, ecologically keystone Neotropical timber forest tree.</title>
        <authorList>
            <person name="Silva-Junior O.B."/>
            <person name="Grattapaglia D."/>
            <person name="Novaes E."/>
            <person name="Collevatti R.G."/>
        </authorList>
    </citation>
    <scope>NUCLEOTIDE SEQUENCE [LARGE SCALE GENOMIC DNA]</scope>
    <source>
        <strain evidence="3">cv. UFG-1</strain>
    </source>
</reference>
<feature type="transmembrane region" description="Helical" evidence="1">
    <location>
        <begin position="128"/>
        <end position="147"/>
    </location>
</feature>
<name>A0A2G9HM10_9LAMI</name>
<keyword evidence="2" id="KW-0378">Hydrolase</keyword>
<evidence type="ECO:0000313" key="3">
    <source>
        <dbReference type="Proteomes" id="UP000231279"/>
    </source>
</evidence>
<proteinExistence type="predicted"/>
<feature type="transmembrane region" description="Helical" evidence="1">
    <location>
        <begin position="97"/>
        <end position="116"/>
    </location>
</feature>
<dbReference type="EMBL" id="NKXS01001444">
    <property type="protein sequence ID" value="PIN18555.1"/>
    <property type="molecule type" value="Genomic_DNA"/>
</dbReference>
<dbReference type="EC" id="3.6.3.44" evidence="2"/>
<feature type="transmembrane region" description="Helical" evidence="1">
    <location>
        <begin position="30"/>
        <end position="49"/>
    </location>
</feature>
<feature type="transmembrane region" description="Helical" evidence="1">
    <location>
        <begin position="153"/>
        <end position="170"/>
    </location>
</feature>
<gene>
    <name evidence="2" type="ORF">CDL12_08776</name>
</gene>
<dbReference type="STRING" id="429701.A0A2G9HM10"/>
<organism evidence="2 3">
    <name type="scientific">Handroanthus impetiginosus</name>
    <dbReference type="NCBI Taxonomy" id="429701"/>
    <lineage>
        <taxon>Eukaryota</taxon>
        <taxon>Viridiplantae</taxon>
        <taxon>Streptophyta</taxon>
        <taxon>Embryophyta</taxon>
        <taxon>Tracheophyta</taxon>
        <taxon>Spermatophyta</taxon>
        <taxon>Magnoliopsida</taxon>
        <taxon>eudicotyledons</taxon>
        <taxon>Gunneridae</taxon>
        <taxon>Pentapetalae</taxon>
        <taxon>asterids</taxon>
        <taxon>lamiids</taxon>
        <taxon>Lamiales</taxon>
        <taxon>Bignoniaceae</taxon>
        <taxon>Crescentiina</taxon>
        <taxon>Tabebuia alliance</taxon>
        <taxon>Handroanthus</taxon>
    </lineage>
</organism>
<dbReference type="Proteomes" id="UP000231279">
    <property type="component" value="Unassembled WGS sequence"/>
</dbReference>
<sequence length="173" mass="19836">MASSAASWGEFSWLHGEILGEKSSNTLRTILDYLNLFEAFVFYIVFLITKKSSSSERRRGWFNIGISGFCALVSIEYFAAIIYFIISKTKGLNHLNWIELFVRGLIWLALSISELVRGSKWITVLKSSWWIVFFVFVSLLKITNLVKSRSIEILEVAPWIGNLLIFICGLRNL</sequence>
<protein>
    <submittedName>
        <fullName evidence="2">Xenobiotic-transporting ATPase</fullName>
        <ecNumber evidence="2">3.6.3.44</ecNumber>
    </submittedName>
</protein>
<keyword evidence="1" id="KW-1133">Transmembrane helix</keyword>
<evidence type="ECO:0000313" key="2">
    <source>
        <dbReference type="EMBL" id="PIN18555.1"/>
    </source>
</evidence>
<keyword evidence="3" id="KW-1185">Reference proteome</keyword>